<evidence type="ECO:0000313" key="3">
    <source>
        <dbReference type="Proteomes" id="UP000018720"/>
    </source>
</evidence>
<dbReference type="PANTHER" id="PTHR34610:SF3">
    <property type="entry name" value="SSL7007 PROTEIN"/>
    <property type="match status" value="1"/>
</dbReference>
<dbReference type="Gene3D" id="3.40.50.1010">
    <property type="entry name" value="5'-nuclease"/>
    <property type="match status" value="1"/>
</dbReference>
<dbReference type="RefSeq" id="WP_008589133.1">
    <property type="nucleotide sequence ID" value="NZ_AHOM02000001.1"/>
</dbReference>
<comment type="caution">
    <text evidence="2">The sequence shown here is derived from an EMBL/GenBank/DDBJ whole genome shotgun (WGS) entry which is preliminary data.</text>
</comment>
<name>A0ABN0HEL7_9LEPT</name>
<sequence>MLKVLIDTNVYISAILFGGKPKVILEELISGKIIGYISDSILKEIEETLKKPKFKLSEEFISIVLSEIESLTEKIVNISLKDYAGLRDRDDYHILESAISAKVDYLITGDQDLLVLKNLKSLKIISPEQYLSLDSSGASSV</sequence>
<gene>
    <name evidence="2" type="ORF">LEP1GSC178_2337</name>
</gene>
<dbReference type="EMBL" id="AHOM02000001">
    <property type="protein sequence ID" value="EJZ44000.1"/>
    <property type="molecule type" value="Genomic_DNA"/>
</dbReference>
<protein>
    <submittedName>
        <fullName evidence="2">Toxin-antitoxin system toxin component, PIN family</fullName>
    </submittedName>
</protein>
<dbReference type="SMART" id="SM00670">
    <property type="entry name" value="PINc"/>
    <property type="match status" value="1"/>
</dbReference>
<keyword evidence="3" id="KW-1185">Reference proteome</keyword>
<dbReference type="Pfam" id="PF13470">
    <property type="entry name" value="PIN_3"/>
    <property type="match status" value="1"/>
</dbReference>
<organism evidence="2 3">
    <name type="scientific">Leptospira licerasiae str. MMD4847</name>
    <dbReference type="NCBI Taxonomy" id="1049971"/>
    <lineage>
        <taxon>Bacteria</taxon>
        <taxon>Pseudomonadati</taxon>
        <taxon>Spirochaetota</taxon>
        <taxon>Spirochaetia</taxon>
        <taxon>Leptospirales</taxon>
        <taxon>Leptospiraceae</taxon>
        <taxon>Leptospira</taxon>
    </lineage>
</organism>
<dbReference type="InterPro" id="IPR029060">
    <property type="entry name" value="PIN-like_dom_sf"/>
</dbReference>
<dbReference type="InterPro" id="IPR002850">
    <property type="entry name" value="PIN_toxin-like"/>
</dbReference>
<dbReference type="SUPFAM" id="SSF88723">
    <property type="entry name" value="PIN domain-like"/>
    <property type="match status" value="1"/>
</dbReference>
<dbReference type="InterPro" id="IPR002716">
    <property type="entry name" value="PIN_dom"/>
</dbReference>
<dbReference type="PANTHER" id="PTHR34610">
    <property type="entry name" value="SSL7007 PROTEIN"/>
    <property type="match status" value="1"/>
</dbReference>
<reference evidence="2 3" key="1">
    <citation type="submission" date="2012-08" db="EMBL/GenBank/DDBJ databases">
        <authorList>
            <person name="Harkins D.M."/>
            <person name="Durkin A.S."/>
            <person name="Selengut J.D."/>
            <person name="Sanka R."/>
            <person name="DePew J."/>
            <person name="Purushe J."/>
            <person name="Matthias M.A."/>
            <person name="Vinetz J.M."/>
            <person name="Sutton G.G."/>
            <person name="Nelson W.C."/>
            <person name="Fouts D.E."/>
        </authorList>
    </citation>
    <scope>NUCLEOTIDE SEQUENCE [LARGE SCALE GENOMIC DNA]</scope>
    <source>
        <strain evidence="2 3">MMD4847</strain>
    </source>
</reference>
<dbReference type="Proteomes" id="UP000018720">
    <property type="component" value="Unassembled WGS sequence"/>
</dbReference>
<dbReference type="NCBIfam" id="TIGR00305">
    <property type="entry name" value="putative toxin-antitoxin system toxin component, PIN family"/>
    <property type="match status" value="1"/>
</dbReference>
<evidence type="ECO:0000259" key="1">
    <source>
        <dbReference type="SMART" id="SM00670"/>
    </source>
</evidence>
<proteinExistence type="predicted"/>
<feature type="domain" description="PIN" evidence="1">
    <location>
        <begin position="2"/>
        <end position="115"/>
    </location>
</feature>
<accession>A0ABN0HEL7</accession>
<evidence type="ECO:0000313" key="2">
    <source>
        <dbReference type="EMBL" id="EJZ44000.1"/>
    </source>
</evidence>